<keyword evidence="3 7" id="KW-1133">Transmembrane helix</keyword>
<dbReference type="InterPro" id="IPR001516">
    <property type="entry name" value="Proton_antipo_N"/>
</dbReference>
<comment type="function">
    <text evidence="5">NDH-1 shuttles electrons from NAD(P)H, via FMN and iron-sulfur (Fe-S) centers, to quinones in the respiratory chain. The immediate electron acceptor for the enzyme in this species is believed to be plastoquinone. Couples the redox reaction to proton translocation (for every two electrons transferred, four hydrogen ions are translocated across the cytoplasmic membrane), and thus conserves the redox energy in a proton gradient.</text>
</comment>
<evidence type="ECO:0000256" key="6">
    <source>
        <dbReference type="RuleBase" id="RU000320"/>
    </source>
</evidence>
<feature type="transmembrane region" description="Helical" evidence="7">
    <location>
        <begin position="414"/>
        <end position="431"/>
    </location>
</feature>
<gene>
    <name evidence="10" type="ORF">COO91_00484</name>
</gene>
<dbReference type="AlphaFoldDB" id="A0A2K8SII3"/>
<dbReference type="PRINTS" id="PR01434">
    <property type="entry name" value="NADHDHGNASE5"/>
</dbReference>
<dbReference type="Pfam" id="PF00662">
    <property type="entry name" value="Proton_antipo_N"/>
    <property type="match status" value="1"/>
</dbReference>
<feature type="transmembrane region" description="Helical" evidence="7">
    <location>
        <begin position="223"/>
        <end position="244"/>
    </location>
</feature>
<feature type="transmembrane region" description="Helical" evidence="7">
    <location>
        <begin position="452"/>
        <end position="470"/>
    </location>
</feature>
<evidence type="ECO:0000256" key="5">
    <source>
        <dbReference type="ARBA" id="ARBA00025624"/>
    </source>
</evidence>
<dbReference type="EMBL" id="CP024785">
    <property type="protein sequence ID" value="AUB34655.1"/>
    <property type="molecule type" value="Genomic_DNA"/>
</dbReference>
<keyword evidence="2 6" id="KW-0812">Transmembrane</keyword>
<evidence type="ECO:0000256" key="1">
    <source>
        <dbReference type="ARBA" id="ARBA00004127"/>
    </source>
</evidence>
<keyword evidence="11" id="KW-1185">Reference proteome</keyword>
<proteinExistence type="predicted"/>
<dbReference type="NCBIfam" id="NF005633">
    <property type="entry name" value="PRK07390.1"/>
    <property type="match status" value="1"/>
</dbReference>
<dbReference type="PANTHER" id="PTHR42829">
    <property type="entry name" value="NADH-UBIQUINONE OXIDOREDUCTASE CHAIN 5"/>
    <property type="match status" value="1"/>
</dbReference>
<feature type="transmembrane region" description="Helical" evidence="7">
    <location>
        <begin position="82"/>
        <end position="110"/>
    </location>
</feature>
<feature type="transmembrane region" description="Helical" evidence="7">
    <location>
        <begin position="311"/>
        <end position="329"/>
    </location>
</feature>
<feature type="transmembrane region" description="Helical" evidence="7">
    <location>
        <begin position="122"/>
        <end position="148"/>
    </location>
</feature>
<feature type="transmembrane region" description="Helical" evidence="7">
    <location>
        <begin position="379"/>
        <end position="402"/>
    </location>
</feature>
<feature type="transmembrane region" description="Helical" evidence="7">
    <location>
        <begin position="279"/>
        <end position="304"/>
    </location>
</feature>
<evidence type="ECO:0000259" key="8">
    <source>
        <dbReference type="Pfam" id="PF00361"/>
    </source>
</evidence>
<name>A0A2K8SII3_9NOSO</name>
<feature type="transmembrane region" description="Helical" evidence="7">
    <location>
        <begin position="335"/>
        <end position="358"/>
    </location>
</feature>
<dbReference type="GO" id="GO:0016020">
    <property type="term" value="C:membrane"/>
    <property type="evidence" value="ECO:0007669"/>
    <property type="project" value="UniProtKB-SubCell"/>
</dbReference>
<keyword evidence="4 7" id="KW-0472">Membrane</keyword>
<dbReference type="InterPro" id="IPR001750">
    <property type="entry name" value="ND/Mrp_TM"/>
</dbReference>
<organism evidence="10 11">
    <name type="scientific">Nostoc flagelliforme CCNUN1</name>
    <dbReference type="NCBI Taxonomy" id="2038116"/>
    <lineage>
        <taxon>Bacteria</taxon>
        <taxon>Bacillati</taxon>
        <taxon>Cyanobacteriota</taxon>
        <taxon>Cyanophyceae</taxon>
        <taxon>Nostocales</taxon>
        <taxon>Nostocaceae</taxon>
        <taxon>Nostoc</taxon>
    </lineage>
</organism>
<dbReference type="InterPro" id="IPR010217">
    <property type="entry name" value="NU5C2"/>
</dbReference>
<feature type="transmembrane region" description="Helical" evidence="7">
    <location>
        <begin position="6"/>
        <end position="27"/>
    </location>
</feature>
<sequence>MAQFLLETVWLVPCYALIGGLLAVPWSPGIIRKTGPRPAGYVNLVMTFLAFVHSAIALQATWNQPAQEVFIPWLSTAGLDLTIALEISSVSVGALVVIAGLNLLAQIYAIGYMEMDWGWGRFYSLLGLFEAGLCALVLCNNLFFSYVILEVLTLGTYLLVGLWFSQPLVVSGARDAFLTKRVGDLFLLMGVLALWPLAGTWSYPELAKWAATANVNPTTMALVGLALIAGPMGKCAQFPLHLWLDEAMEGPVPSTILRNSVVVASGAWVLIKLEPVLTISPIVSSAMVAIGVVTALGASLIAIAQIDLKRCQSYSVSAYMGLVFIAVGVQQYETALLLVLTHAISAALLVMSTGGIIWNSITQDVTQLGGLWTRRPISAIAFIVGTFGLIGFPPLGSFWALIKLADGLWETQPWLVGVIITVNALTAVSLTREFGLIFGGKATQMSQRSPEAHWPMILPMMILLGVSLHLPLVLQSLSLLPDWATLNKDVVLLLIWSSIFGCSITGVIYLGNIPKPIRLPWQGLQDLIAYDFYTPKLYKITIIFGVAKISQLADMIDRFVVDGIVNFVGLFSLLGGEGLKYSTSGQTQFYALTVLLGVGILGMWVTWQFWGIQFLNLIFQISTLG</sequence>
<evidence type="ECO:0000256" key="7">
    <source>
        <dbReference type="SAM" id="Phobius"/>
    </source>
</evidence>
<protein>
    <submittedName>
        <fullName evidence="10">NdhF, NAD</fullName>
    </submittedName>
</protein>
<feature type="transmembrane region" description="Helical" evidence="7">
    <location>
        <begin position="185"/>
        <end position="203"/>
    </location>
</feature>
<dbReference type="Proteomes" id="UP000232003">
    <property type="component" value="Chromosome"/>
</dbReference>
<dbReference type="OrthoDB" id="9807568at2"/>
<evidence type="ECO:0000256" key="4">
    <source>
        <dbReference type="ARBA" id="ARBA00023136"/>
    </source>
</evidence>
<dbReference type="Gene3D" id="1.20.5.2700">
    <property type="match status" value="1"/>
</dbReference>
<comment type="subcellular location">
    <subcellularLocation>
        <location evidence="1">Endomembrane system</location>
        <topology evidence="1">Multi-pass membrane protein</topology>
    </subcellularLocation>
    <subcellularLocation>
        <location evidence="6">Membrane</location>
        <topology evidence="6">Multi-pass membrane protein</topology>
    </subcellularLocation>
</comment>
<feature type="domain" description="NADH-Ubiquinone oxidoreductase (complex I) chain 5 N-terminal" evidence="9">
    <location>
        <begin position="73"/>
        <end position="123"/>
    </location>
</feature>
<evidence type="ECO:0000256" key="3">
    <source>
        <dbReference type="ARBA" id="ARBA00022989"/>
    </source>
</evidence>
<dbReference type="RefSeq" id="WP_100897192.1">
    <property type="nucleotide sequence ID" value="NZ_CAWNNC010000001.1"/>
</dbReference>
<dbReference type="GO" id="GO:0012505">
    <property type="term" value="C:endomembrane system"/>
    <property type="evidence" value="ECO:0007669"/>
    <property type="project" value="UniProtKB-SubCell"/>
</dbReference>
<reference evidence="10 11" key="1">
    <citation type="submission" date="2017-11" db="EMBL/GenBank/DDBJ databases">
        <title>Complete genome of a free-living desiccation-tolerant cyanobacterium and its photosynthetic adaptation to extreme terrestrial habitat.</title>
        <authorList>
            <person name="Shang J."/>
        </authorList>
    </citation>
    <scope>NUCLEOTIDE SEQUENCE [LARGE SCALE GENOMIC DNA]</scope>
    <source>
        <strain evidence="10 11">CCNUN1</strain>
    </source>
</reference>
<evidence type="ECO:0000313" key="11">
    <source>
        <dbReference type="Proteomes" id="UP000232003"/>
    </source>
</evidence>
<dbReference type="GO" id="GO:0003954">
    <property type="term" value="F:NADH dehydrogenase activity"/>
    <property type="evidence" value="ECO:0007669"/>
    <property type="project" value="TreeGrafter"/>
</dbReference>
<feature type="transmembrane region" description="Helical" evidence="7">
    <location>
        <begin position="154"/>
        <end position="173"/>
    </location>
</feature>
<dbReference type="GO" id="GO:0008137">
    <property type="term" value="F:NADH dehydrogenase (ubiquinone) activity"/>
    <property type="evidence" value="ECO:0007669"/>
    <property type="project" value="InterPro"/>
</dbReference>
<feature type="domain" description="NADH:quinone oxidoreductase/Mrp antiporter transmembrane" evidence="8">
    <location>
        <begin position="140"/>
        <end position="422"/>
    </location>
</feature>
<feature type="transmembrane region" description="Helical" evidence="7">
    <location>
        <begin position="490"/>
        <end position="510"/>
    </location>
</feature>
<feature type="transmembrane region" description="Helical" evidence="7">
    <location>
        <begin position="589"/>
        <end position="610"/>
    </location>
</feature>
<evidence type="ECO:0000313" key="10">
    <source>
        <dbReference type="EMBL" id="AUB34655.1"/>
    </source>
</evidence>
<evidence type="ECO:0000256" key="2">
    <source>
        <dbReference type="ARBA" id="ARBA00022692"/>
    </source>
</evidence>
<accession>A0A2K8SII3</accession>
<feature type="transmembrane region" description="Helical" evidence="7">
    <location>
        <begin position="256"/>
        <end position="273"/>
    </location>
</feature>
<dbReference type="KEGG" id="nfl:COO91_00484"/>
<dbReference type="GO" id="GO:0015990">
    <property type="term" value="P:electron transport coupled proton transport"/>
    <property type="evidence" value="ECO:0007669"/>
    <property type="project" value="TreeGrafter"/>
</dbReference>
<dbReference type="Pfam" id="PF00361">
    <property type="entry name" value="Proton_antipo_M"/>
    <property type="match status" value="1"/>
</dbReference>
<dbReference type="InterPro" id="IPR003945">
    <property type="entry name" value="NU5C-like"/>
</dbReference>
<dbReference type="GO" id="GO:0042773">
    <property type="term" value="P:ATP synthesis coupled electron transport"/>
    <property type="evidence" value="ECO:0007669"/>
    <property type="project" value="InterPro"/>
</dbReference>
<dbReference type="NCBIfam" id="TIGR01960">
    <property type="entry name" value="ndhF3_CO2"/>
    <property type="match status" value="1"/>
</dbReference>
<feature type="transmembrane region" description="Helical" evidence="7">
    <location>
        <begin position="39"/>
        <end position="62"/>
    </location>
</feature>
<dbReference type="PANTHER" id="PTHR42829:SF2">
    <property type="entry name" value="NADH-UBIQUINONE OXIDOREDUCTASE CHAIN 5"/>
    <property type="match status" value="1"/>
</dbReference>
<evidence type="ECO:0000259" key="9">
    <source>
        <dbReference type="Pfam" id="PF00662"/>
    </source>
</evidence>